<accession>A0A8S0V655</accession>
<evidence type="ECO:0000256" key="1">
    <source>
        <dbReference type="SAM" id="MobiDB-lite"/>
    </source>
</evidence>
<dbReference type="Proteomes" id="UP000594638">
    <property type="component" value="Unassembled WGS sequence"/>
</dbReference>
<feature type="region of interest" description="Disordered" evidence="1">
    <location>
        <begin position="1"/>
        <end position="38"/>
    </location>
</feature>
<dbReference type="Pfam" id="PF07800">
    <property type="entry name" value="DUF1644"/>
    <property type="match status" value="1"/>
</dbReference>
<sequence length="517" mass="58874">MSKDRRMNSSSFDQSGVSPCAGSSKISDSTESERYLPRVGDEAEWEEARCPICMEHPHNAVLLLCSSHDKGCRPYMCDTSSRHSNCFGQFRKSSSALSPTPLVETPQEDDSALMTSPRRHIGDQTLSRPINFLEGQQHVFICPLCRGQITGWLAMEPARRFMNSKLRSCSLENCNFSGNYSDLRKHAKLEHPSVRPSETNTQRQSEWMRLERQRDLEDALSMYQPDFEYDRGDLDELPSWDEWGEDGLGSDWNFFDFPSGLFDNEGELNEDNNIFTDLEVEFSFSFLEHPAFPEIEVTTSNDRVLDWRRLSLRSSDLSGNSSTGSRSRLNYNRENVPPSSRSSNNEGNTPASSRSTYLRRYTPTRSRSRLGSRSSYNRANRTHVRPNASGRQMAGSSQWRQSTADDYQPIKSEPTSSYLNVKNSKKETRGAQPTANGEGKIYVDTVGRSCWGLVLRHEQYAVQCVVLLQYFKYHDSWSLFSHMDGRYLQGTSILMKIVKKGVNVFVDKGVDNFVVSK</sequence>
<feature type="compositionally biased region" description="Polar residues" evidence="1">
    <location>
        <begin position="413"/>
        <end position="422"/>
    </location>
</feature>
<evidence type="ECO:0000313" key="2">
    <source>
        <dbReference type="EMBL" id="CAA3025428.1"/>
    </source>
</evidence>
<reference evidence="2 3" key="1">
    <citation type="submission" date="2019-12" db="EMBL/GenBank/DDBJ databases">
        <authorList>
            <person name="Alioto T."/>
            <person name="Alioto T."/>
            <person name="Gomez Garrido J."/>
        </authorList>
    </citation>
    <scope>NUCLEOTIDE SEQUENCE [LARGE SCALE GENOMIC DNA]</scope>
</reference>
<name>A0A8S0V655_OLEEU</name>
<dbReference type="PANTHER" id="PTHR31197">
    <property type="entry name" value="OS01G0612600 PROTEIN"/>
    <property type="match status" value="1"/>
</dbReference>
<feature type="region of interest" description="Disordered" evidence="1">
    <location>
        <begin position="315"/>
        <end position="438"/>
    </location>
</feature>
<dbReference type="EMBL" id="CACTIH010009133">
    <property type="protein sequence ID" value="CAA3025428.1"/>
    <property type="molecule type" value="Genomic_DNA"/>
</dbReference>
<feature type="compositionally biased region" description="Polar residues" evidence="1">
    <location>
        <begin position="394"/>
        <end position="405"/>
    </location>
</feature>
<comment type="caution">
    <text evidence="2">The sequence shown here is derived from an EMBL/GenBank/DDBJ whole genome shotgun (WGS) entry which is preliminary data.</text>
</comment>
<dbReference type="PANTHER" id="PTHR31197:SF40">
    <property type="entry name" value="ZINC FINGER, RING_FYVE_PHD-TYPE"/>
    <property type="match status" value="1"/>
</dbReference>
<dbReference type="Gramene" id="OE9A061540T2">
    <property type="protein sequence ID" value="OE9A061540C2"/>
    <property type="gene ID" value="OE9A061540"/>
</dbReference>
<feature type="region of interest" description="Disordered" evidence="1">
    <location>
        <begin position="94"/>
        <end position="113"/>
    </location>
</feature>
<evidence type="ECO:0000313" key="3">
    <source>
        <dbReference type="Proteomes" id="UP000594638"/>
    </source>
</evidence>
<keyword evidence="3" id="KW-1185">Reference proteome</keyword>
<dbReference type="AlphaFoldDB" id="A0A8S0V655"/>
<feature type="compositionally biased region" description="Low complexity" evidence="1">
    <location>
        <begin position="315"/>
        <end position="330"/>
    </location>
</feature>
<feature type="compositionally biased region" description="Polar residues" evidence="1">
    <location>
        <begin position="8"/>
        <end position="17"/>
    </location>
</feature>
<feature type="compositionally biased region" description="Low complexity" evidence="1">
    <location>
        <begin position="369"/>
        <end position="378"/>
    </location>
</feature>
<gene>
    <name evidence="2" type="ORF">OLEA9_A061540</name>
</gene>
<proteinExistence type="predicted"/>
<feature type="compositionally biased region" description="Polar residues" evidence="1">
    <location>
        <begin position="337"/>
        <end position="356"/>
    </location>
</feature>
<dbReference type="OrthoDB" id="1921166at2759"/>
<dbReference type="InterPro" id="IPR012866">
    <property type="entry name" value="DUF1644"/>
</dbReference>
<protein>
    <submittedName>
        <fullName evidence="2">Uncharacterized protein</fullName>
    </submittedName>
</protein>
<organism evidence="2 3">
    <name type="scientific">Olea europaea subsp. europaea</name>
    <dbReference type="NCBI Taxonomy" id="158383"/>
    <lineage>
        <taxon>Eukaryota</taxon>
        <taxon>Viridiplantae</taxon>
        <taxon>Streptophyta</taxon>
        <taxon>Embryophyta</taxon>
        <taxon>Tracheophyta</taxon>
        <taxon>Spermatophyta</taxon>
        <taxon>Magnoliopsida</taxon>
        <taxon>eudicotyledons</taxon>
        <taxon>Gunneridae</taxon>
        <taxon>Pentapetalae</taxon>
        <taxon>asterids</taxon>
        <taxon>lamiids</taxon>
        <taxon>Lamiales</taxon>
        <taxon>Oleaceae</taxon>
        <taxon>Oleeae</taxon>
        <taxon>Olea</taxon>
    </lineage>
</organism>